<protein>
    <submittedName>
        <fullName evidence="2">Uncharacterized protein</fullName>
    </submittedName>
</protein>
<evidence type="ECO:0000256" key="1">
    <source>
        <dbReference type="SAM" id="Phobius"/>
    </source>
</evidence>
<dbReference type="AlphaFoldDB" id="A0A0E9UC85"/>
<reference evidence="2" key="2">
    <citation type="journal article" date="2015" name="Fish Shellfish Immunol.">
        <title>Early steps in the European eel (Anguilla anguilla)-Vibrio vulnificus interaction in the gills: Role of the RtxA13 toxin.</title>
        <authorList>
            <person name="Callol A."/>
            <person name="Pajuelo D."/>
            <person name="Ebbesson L."/>
            <person name="Teles M."/>
            <person name="MacKenzie S."/>
            <person name="Amaro C."/>
        </authorList>
    </citation>
    <scope>NUCLEOTIDE SEQUENCE</scope>
</reference>
<keyword evidence="1" id="KW-0472">Membrane</keyword>
<reference evidence="2" key="1">
    <citation type="submission" date="2014-11" db="EMBL/GenBank/DDBJ databases">
        <authorList>
            <person name="Amaro Gonzalez C."/>
        </authorList>
    </citation>
    <scope>NUCLEOTIDE SEQUENCE</scope>
</reference>
<keyword evidence="1" id="KW-1133">Transmembrane helix</keyword>
<proteinExistence type="predicted"/>
<feature type="transmembrane region" description="Helical" evidence="1">
    <location>
        <begin position="49"/>
        <end position="66"/>
    </location>
</feature>
<organism evidence="2">
    <name type="scientific">Anguilla anguilla</name>
    <name type="common">European freshwater eel</name>
    <name type="synonym">Muraena anguilla</name>
    <dbReference type="NCBI Taxonomy" id="7936"/>
    <lineage>
        <taxon>Eukaryota</taxon>
        <taxon>Metazoa</taxon>
        <taxon>Chordata</taxon>
        <taxon>Craniata</taxon>
        <taxon>Vertebrata</taxon>
        <taxon>Euteleostomi</taxon>
        <taxon>Actinopterygii</taxon>
        <taxon>Neopterygii</taxon>
        <taxon>Teleostei</taxon>
        <taxon>Anguilliformes</taxon>
        <taxon>Anguillidae</taxon>
        <taxon>Anguilla</taxon>
    </lineage>
</organism>
<sequence>MNKKFSVTNRGIQVVVMVYRLFCHIFTYFKSRQFFPQGVCDSLYISHSPFFIFLNLSFELCVFTFFSSF</sequence>
<dbReference type="EMBL" id="GBXM01045772">
    <property type="protein sequence ID" value="JAH62805.1"/>
    <property type="molecule type" value="Transcribed_RNA"/>
</dbReference>
<name>A0A0E9UC85_ANGAN</name>
<keyword evidence="1" id="KW-0812">Transmembrane</keyword>
<evidence type="ECO:0000313" key="2">
    <source>
        <dbReference type="EMBL" id="JAH62805.1"/>
    </source>
</evidence>
<feature type="transmembrane region" description="Helical" evidence="1">
    <location>
        <begin position="12"/>
        <end position="29"/>
    </location>
</feature>
<accession>A0A0E9UC85</accession>